<evidence type="ECO:0000256" key="1">
    <source>
        <dbReference type="ARBA" id="ARBA00023002"/>
    </source>
</evidence>
<evidence type="ECO:0000256" key="3">
    <source>
        <dbReference type="SAM" id="MobiDB-lite"/>
    </source>
</evidence>
<comment type="caution">
    <text evidence="6">The sequence shown here is derived from an EMBL/GenBank/DDBJ whole genome shotgun (WGS) entry which is preliminary data.</text>
</comment>
<feature type="domain" description="D-isomer specific 2-hydroxyacid dehydrogenase catalytic" evidence="4">
    <location>
        <begin position="142"/>
        <end position="410"/>
    </location>
</feature>
<feature type="compositionally biased region" description="Pro residues" evidence="3">
    <location>
        <begin position="27"/>
        <end position="40"/>
    </location>
</feature>
<dbReference type="RefSeq" id="XP_066703013.1">
    <property type="nucleotide sequence ID" value="XM_066840386.1"/>
</dbReference>
<gene>
    <name evidence="6" type="ORF">PG986_004164</name>
</gene>
<feature type="compositionally biased region" description="Low complexity" evidence="3">
    <location>
        <begin position="16"/>
        <end position="26"/>
    </location>
</feature>
<evidence type="ECO:0000313" key="6">
    <source>
        <dbReference type="EMBL" id="KAK7959310.1"/>
    </source>
</evidence>
<comment type="similarity">
    <text evidence="2">Belongs to the D-isomer specific 2-hydroxyacid dehydrogenase family.</text>
</comment>
<dbReference type="PANTHER" id="PTHR10996:SF281">
    <property type="entry name" value="D-ISOMER SPECIFIC 2-HYDROXYACID DEHYDROGENASE NAD-BINDING DOMAIN-CONTAINING PROTEIN-RELATED"/>
    <property type="match status" value="1"/>
</dbReference>
<proteinExistence type="inferred from homology"/>
<dbReference type="PANTHER" id="PTHR10996">
    <property type="entry name" value="2-HYDROXYACID DEHYDROGENASE-RELATED"/>
    <property type="match status" value="1"/>
</dbReference>
<evidence type="ECO:0000259" key="5">
    <source>
        <dbReference type="Pfam" id="PF02826"/>
    </source>
</evidence>
<dbReference type="InterPro" id="IPR036291">
    <property type="entry name" value="NAD(P)-bd_dom_sf"/>
</dbReference>
<keyword evidence="1 2" id="KW-0560">Oxidoreductase</keyword>
<feature type="domain" description="D-isomer specific 2-hydroxyacid dehydrogenase NAD-binding" evidence="5">
    <location>
        <begin position="204"/>
        <end position="378"/>
    </location>
</feature>
<keyword evidence="7" id="KW-1185">Reference proteome</keyword>
<accession>A0ABR1QLT6</accession>
<dbReference type="InterPro" id="IPR006140">
    <property type="entry name" value="D-isomer_DH_NAD-bd"/>
</dbReference>
<dbReference type="EMBL" id="JAQQWE010000003">
    <property type="protein sequence ID" value="KAK7959310.1"/>
    <property type="molecule type" value="Genomic_DNA"/>
</dbReference>
<dbReference type="Pfam" id="PF00389">
    <property type="entry name" value="2-Hacid_dh"/>
    <property type="match status" value="1"/>
</dbReference>
<sequence>MAEPANTPMPPSTPISATPRSASPAQSAPPLPGPLPPIPPFVASSAPVPAVRHPHPHHSASSSVDSTGAATRKPVVLHIGDPIQYNPATYAALSASYTVIRPTAAERARPHFLAALRERRWGDFDAVLRPFWGTGGEMGRWDAELVALLPASVRVFASAGAGFDWADTALLGARGIVYCNGGLAAAEAVADFAVALVVGTFRALPYSLAASRTGPDAFARCHEAATARSRNLRTQTLGLVGLGNIGQQLARKCALAFGMAVLYHDVERKPAALEARLGVRFCATLEALVRSSDCVVLCAPSGAGQLISRASLAWFPPGRGRLVNVARGTLVDEAALADALEDGRLVAAALDVHADEPRVHPRLAALADDRVLLTCHNAGGTVETHVGFEELAMRNVMAVLGGGAPITPVNLQYLKTEKKDSGGE</sequence>
<evidence type="ECO:0000259" key="4">
    <source>
        <dbReference type="Pfam" id="PF00389"/>
    </source>
</evidence>
<dbReference type="SUPFAM" id="SSF51735">
    <property type="entry name" value="NAD(P)-binding Rossmann-fold domains"/>
    <property type="match status" value="1"/>
</dbReference>
<feature type="region of interest" description="Disordered" evidence="3">
    <location>
        <begin position="1"/>
        <end position="69"/>
    </location>
</feature>
<feature type="compositionally biased region" description="Low complexity" evidence="3">
    <location>
        <begin position="41"/>
        <end position="51"/>
    </location>
</feature>
<dbReference type="Proteomes" id="UP001391051">
    <property type="component" value="Unassembled WGS sequence"/>
</dbReference>
<dbReference type="Pfam" id="PF02826">
    <property type="entry name" value="2-Hacid_dh_C"/>
    <property type="match status" value="1"/>
</dbReference>
<dbReference type="InterPro" id="IPR006139">
    <property type="entry name" value="D-isomer_2_OHA_DH_cat_dom"/>
</dbReference>
<dbReference type="InterPro" id="IPR050223">
    <property type="entry name" value="D-isomer_2-hydroxyacid_DH"/>
</dbReference>
<dbReference type="Gene3D" id="3.40.50.720">
    <property type="entry name" value="NAD(P)-binding Rossmann-like Domain"/>
    <property type="match status" value="2"/>
</dbReference>
<evidence type="ECO:0000313" key="7">
    <source>
        <dbReference type="Proteomes" id="UP001391051"/>
    </source>
</evidence>
<evidence type="ECO:0000256" key="2">
    <source>
        <dbReference type="RuleBase" id="RU003719"/>
    </source>
</evidence>
<dbReference type="CDD" id="cd12168">
    <property type="entry name" value="Mand_dh_like"/>
    <property type="match status" value="1"/>
</dbReference>
<dbReference type="GeneID" id="92073448"/>
<organism evidence="6 7">
    <name type="scientific">Apiospora aurea</name>
    <dbReference type="NCBI Taxonomy" id="335848"/>
    <lineage>
        <taxon>Eukaryota</taxon>
        <taxon>Fungi</taxon>
        <taxon>Dikarya</taxon>
        <taxon>Ascomycota</taxon>
        <taxon>Pezizomycotina</taxon>
        <taxon>Sordariomycetes</taxon>
        <taxon>Xylariomycetidae</taxon>
        <taxon>Amphisphaeriales</taxon>
        <taxon>Apiosporaceae</taxon>
        <taxon>Apiospora</taxon>
    </lineage>
</organism>
<protein>
    <submittedName>
        <fullName evidence="6">2-ketogluconate reductase</fullName>
    </submittedName>
</protein>
<name>A0ABR1QLT6_9PEZI</name>
<dbReference type="SUPFAM" id="SSF52283">
    <property type="entry name" value="Formate/glycerate dehydrogenase catalytic domain-like"/>
    <property type="match status" value="1"/>
</dbReference>
<reference evidence="6 7" key="1">
    <citation type="submission" date="2023-01" db="EMBL/GenBank/DDBJ databases">
        <title>Analysis of 21 Apiospora genomes using comparative genomics revels a genus with tremendous synthesis potential of carbohydrate active enzymes and secondary metabolites.</title>
        <authorList>
            <person name="Sorensen T."/>
        </authorList>
    </citation>
    <scope>NUCLEOTIDE SEQUENCE [LARGE SCALE GENOMIC DNA]</scope>
    <source>
        <strain evidence="6 7">CBS 24483</strain>
    </source>
</reference>